<dbReference type="AlphaFoldDB" id="A0AAV8Z646"/>
<proteinExistence type="inferred from homology"/>
<dbReference type="Gene3D" id="3.40.50.2000">
    <property type="entry name" value="Glycogen Phosphorylase B"/>
    <property type="match status" value="1"/>
</dbReference>
<reference evidence="4" key="1">
    <citation type="journal article" date="2023" name="Insect Mol. Biol.">
        <title>Genome sequencing provides insights into the evolution of gene families encoding plant cell wall-degrading enzymes in longhorned beetles.</title>
        <authorList>
            <person name="Shin N.R."/>
            <person name="Okamura Y."/>
            <person name="Kirsch R."/>
            <person name="Pauchet Y."/>
        </authorList>
    </citation>
    <scope>NUCLEOTIDE SEQUENCE</scope>
    <source>
        <strain evidence="4">AMC_N1</strain>
    </source>
</reference>
<dbReference type="EMBL" id="JAPWTK010000012">
    <property type="protein sequence ID" value="KAJ8959683.1"/>
    <property type="molecule type" value="Genomic_DNA"/>
</dbReference>
<dbReference type="Pfam" id="PF00201">
    <property type="entry name" value="UDPGT"/>
    <property type="match status" value="1"/>
</dbReference>
<dbReference type="InterPro" id="IPR050271">
    <property type="entry name" value="UDP-glycosyltransferase"/>
</dbReference>
<evidence type="ECO:0000256" key="3">
    <source>
        <dbReference type="ARBA" id="ARBA00022679"/>
    </source>
</evidence>
<comment type="similarity">
    <text evidence="1">Belongs to the UDP-glycosyltransferase family.</text>
</comment>
<dbReference type="Proteomes" id="UP001162162">
    <property type="component" value="Unassembled WGS sequence"/>
</dbReference>
<dbReference type="PANTHER" id="PTHR48043">
    <property type="entry name" value="EG:EG0003.4 PROTEIN-RELATED"/>
    <property type="match status" value="1"/>
</dbReference>
<evidence type="ECO:0000313" key="5">
    <source>
        <dbReference type="Proteomes" id="UP001162162"/>
    </source>
</evidence>
<keyword evidence="3" id="KW-0808">Transferase</keyword>
<protein>
    <submittedName>
        <fullName evidence="4">Uncharacterized protein</fullName>
    </submittedName>
</protein>
<dbReference type="InterPro" id="IPR002213">
    <property type="entry name" value="UDP_glucos_trans"/>
</dbReference>
<evidence type="ECO:0000313" key="4">
    <source>
        <dbReference type="EMBL" id="KAJ8959683.1"/>
    </source>
</evidence>
<keyword evidence="2" id="KW-0328">Glycosyltransferase</keyword>
<dbReference type="GO" id="GO:0008194">
    <property type="term" value="F:UDP-glycosyltransferase activity"/>
    <property type="evidence" value="ECO:0007669"/>
    <property type="project" value="InterPro"/>
</dbReference>
<accession>A0AAV8Z646</accession>
<dbReference type="SUPFAM" id="SSF53756">
    <property type="entry name" value="UDP-Glycosyltransferase/glycogen phosphorylase"/>
    <property type="match status" value="1"/>
</dbReference>
<evidence type="ECO:0000256" key="2">
    <source>
        <dbReference type="ARBA" id="ARBA00022676"/>
    </source>
</evidence>
<evidence type="ECO:0000256" key="1">
    <source>
        <dbReference type="ARBA" id="ARBA00009995"/>
    </source>
</evidence>
<sequence>MWCAQITRSDGDGIAILKSTAESLHENHAPDHDEVFWEPSLSPDCTAASWAYCAQPPILITPPIPVAGSRVRACIASPPAGCCNLLDKVWGVHIWPAFCDLRSRNHTKRAAHHYVWGSVSSSKPNQFKKSGSTGPVKNMHSNPQSMQELLDVPEQYTITLAGEDFLLYDSSKDNDICGRILIFETRENLRHLMRRHHWYLDVAFKVVPMLFFQLFAILASFTQVVNGKEQEVARSSRVQQEGLQDAYNNPGNTGVKTVARTMCGLAFMPVNTVVDTFDVFMNKFPDEFVPLAELFEINYVKGKICEGKKGRTKTTIPSTTLEGDLKDFLDGAKDGFIYFSLGSNVKSKELAGPTFTAIFEALKEVPLKVLWKFEDDNLPGKPEHIKIMKWVPQRKSFM</sequence>
<dbReference type="PANTHER" id="PTHR48043:SF159">
    <property type="entry name" value="EG:EG0003.4 PROTEIN-RELATED"/>
    <property type="match status" value="1"/>
</dbReference>
<name>A0AAV8Z646_9CUCU</name>
<keyword evidence="5" id="KW-1185">Reference proteome</keyword>
<gene>
    <name evidence="4" type="ORF">NQ318_021874</name>
</gene>
<organism evidence="4 5">
    <name type="scientific">Aromia moschata</name>
    <dbReference type="NCBI Taxonomy" id="1265417"/>
    <lineage>
        <taxon>Eukaryota</taxon>
        <taxon>Metazoa</taxon>
        <taxon>Ecdysozoa</taxon>
        <taxon>Arthropoda</taxon>
        <taxon>Hexapoda</taxon>
        <taxon>Insecta</taxon>
        <taxon>Pterygota</taxon>
        <taxon>Neoptera</taxon>
        <taxon>Endopterygota</taxon>
        <taxon>Coleoptera</taxon>
        <taxon>Polyphaga</taxon>
        <taxon>Cucujiformia</taxon>
        <taxon>Chrysomeloidea</taxon>
        <taxon>Cerambycidae</taxon>
        <taxon>Cerambycinae</taxon>
        <taxon>Callichromatini</taxon>
        <taxon>Aromia</taxon>
    </lineage>
</organism>
<comment type="caution">
    <text evidence="4">The sequence shown here is derived from an EMBL/GenBank/DDBJ whole genome shotgun (WGS) entry which is preliminary data.</text>
</comment>